<gene>
    <name evidence="1" type="ORF">DTL70_23980</name>
</gene>
<dbReference type="InterPro" id="IPR022050">
    <property type="entry name" value="T_hemolysin"/>
</dbReference>
<evidence type="ECO:0008006" key="3">
    <source>
        <dbReference type="Google" id="ProtNLM"/>
    </source>
</evidence>
<dbReference type="Proteomes" id="UP000252914">
    <property type="component" value="Unassembled WGS sequence"/>
</dbReference>
<organism evidence="1 2">
    <name type="scientific">Streptomyces diacarni</name>
    <dbReference type="NCBI Taxonomy" id="2800381"/>
    <lineage>
        <taxon>Bacteria</taxon>
        <taxon>Bacillati</taxon>
        <taxon>Actinomycetota</taxon>
        <taxon>Actinomycetes</taxon>
        <taxon>Kitasatosporales</taxon>
        <taxon>Streptomycetaceae</taxon>
        <taxon>Streptomyces</taxon>
    </lineage>
</organism>
<dbReference type="EMBL" id="QOIN01000048">
    <property type="protein sequence ID" value="RCG19775.1"/>
    <property type="molecule type" value="Genomic_DNA"/>
</dbReference>
<dbReference type="AlphaFoldDB" id="A0A367EQB7"/>
<sequence>MVSEVFERRFGARVDPDPDRFIAYLGAPEGRPEQVEACIGVSLPEDGPVLLERYLDAPIEEVLTAAEGRPVRRRQILHLGSVASTRTLAGAELYRAVPLIQACLGRSYAAMTMTGRSAGLARRLGLVTHRLCEADGDRLGAEELARWGTFYDQRPEVRWGRLADHSEQLVTGVERYALDSVDIRLLTPEVTELTHAA</sequence>
<keyword evidence="2" id="KW-1185">Reference proteome</keyword>
<reference evidence="1 2" key="1">
    <citation type="submission" date="2018-06" db="EMBL/GenBank/DDBJ databases">
        <title>Streptomyces reniochalinae sp. nov. and Streptomyces diacarnus sp. nov. from marine sponges.</title>
        <authorList>
            <person name="Li L."/>
        </authorList>
    </citation>
    <scope>NUCLEOTIDE SEQUENCE [LARGE SCALE GENOMIC DNA]</scope>
    <source>
        <strain evidence="1 2">LHW51701</strain>
    </source>
</reference>
<dbReference type="Pfam" id="PF12261">
    <property type="entry name" value="T_hemolysin"/>
    <property type="match status" value="1"/>
</dbReference>
<accession>A0A367EQB7</accession>
<comment type="caution">
    <text evidence="1">The sequence shown here is derived from an EMBL/GenBank/DDBJ whole genome shotgun (WGS) entry which is preliminary data.</text>
</comment>
<name>A0A367EQB7_9ACTN</name>
<proteinExistence type="predicted"/>
<evidence type="ECO:0000313" key="1">
    <source>
        <dbReference type="EMBL" id="RCG19775.1"/>
    </source>
</evidence>
<protein>
    <recommendedName>
        <fullName evidence="3">Thermostable hemolysin</fullName>
    </recommendedName>
</protein>
<evidence type="ECO:0000313" key="2">
    <source>
        <dbReference type="Proteomes" id="UP000252914"/>
    </source>
</evidence>